<comment type="caution">
    <text evidence="4">The sequence shown here is derived from an EMBL/GenBank/DDBJ whole genome shotgun (WGS) entry which is preliminary data.</text>
</comment>
<dbReference type="GO" id="GO:0006310">
    <property type="term" value="P:DNA recombination"/>
    <property type="evidence" value="ECO:0007669"/>
    <property type="project" value="InterPro"/>
</dbReference>
<accession>A0A3S1BZL5</accession>
<evidence type="ECO:0000259" key="3">
    <source>
        <dbReference type="Pfam" id="PF13154"/>
    </source>
</evidence>
<sequence>MAYSVCRIEKIKTWANLATSAQHTIRARETLNADLSVGNTWLIGALDSDINKLILEKIGAQSIRSNAVLAIEMLLTASPDYFRPHDPTLAGVYIPQRVEDFASACTDWLTTRYFDRVVRAILHLDESTPHIHAYIVPLDNRGKLNARELFNGRYKMSELQDSFARAVEHLGIERGIKGSKAKHTDIKKYYAAVNSQSHHINLEDVLPSEEEAVSISEYRALVKEILQPKLNVLNNQLVHQELKLREKRNIEIAAQNSERERRQLEARVQNLSWTLELWESQANLLRDIPLESIAYQLGLHPHPKYQGRWINANRTISITGSRFYDFIGAEHGGGGAIDLTMHLLNCNFREAVAWLHEIFGESETLRAVTHHAREQATVIIATEKPKQFVAPVLDESKWGGVRDYLIGTRKLPPALIDNLHTAGLIYSDEKQNAIFLMRSLPDGEVTGAFLRGTYGHHNTFYGLAKGSKRSKGSFHFTTGGQGEGKIARAVLVKSPIEALSVAVLNHSLTEKTIYIAVDSVQCVPIEFLSYFKEVVAAYDADGEEIAGAVKKILPQTTRLKPSYGDWNQQLVLMR</sequence>
<dbReference type="RefSeq" id="WP_127087407.1">
    <property type="nucleotide sequence ID" value="NZ_RSCL01000053.1"/>
</dbReference>
<dbReference type="Pfam" id="PF01076">
    <property type="entry name" value="Mob_Pre"/>
    <property type="match status" value="1"/>
</dbReference>
<dbReference type="Gene3D" id="3.30.930.30">
    <property type="match status" value="1"/>
</dbReference>
<reference evidence="4" key="2">
    <citation type="journal article" date="2019" name="Genome Biol. Evol.">
        <title>Day and night: Metabolic profiles and evolutionary relationships of six axenic non-marine cyanobacteria.</title>
        <authorList>
            <person name="Will S.E."/>
            <person name="Henke P."/>
            <person name="Boedeker C."/>
            <person name="Huang S."/>
            <person name="Brinkmann H."/>
            <person name="Rohde M."/>
            <person name="Jarek M."/>
            <person name="Friedl T."/>
            <person name="Seufert S."/>
            <person name="Schumacher M."/>
            <person name="Overmann J."/>
            <person name="Neumann-Schaal M."/>
            <person name="Petersen J."/>
        </authorList>
    </citation>
    <scope>NUCLEOTIDE SEQUENCE [LARGE SCALE GENOMIC DNA]</scope>
    <source>
        <strain evidence="4">PCC 7102</strain>
    </source>
</reference>
<dbReference type="Pfam" id="PF13154">
    <property type="entry name" value="DUF3991"/>
    <property type="match status" value="1"/>
</dbReference>
<dbReference type="CDD" id="cd17242">
    <property type="entry name" value="MobM_relaxase"/>
    <property type="match status" value="1"/>
</dbReference>
<comment type="similarity">
    <text evidence="1">Belongs to the plasmid mobilization pre family.</text>
</comment>
<dbReference type="EMBL" id="RSCL01000053">
    <property type="protein sequence ID" value="RUS93954.1"/>
    <property type="molecule type" value="Genomic_DNA"/>
</dbReference>
<dbReference type="SUPFAM" id="SSF57783">
    <property type="entry name" value="Zinc beta-ribbon"/>
    <property type="match status" value="1"/>
</dbReference>
<proteinExistence type="inferred from homology"/>
<dbReference type="GO" id="GO:0003677">
    <property type="term" value="F:DNA binding"/>
    <property type="evidence" value="ECO:0007669"/>
    <property type="project" value="InterPro"/>
</dbReference>
<dbReference type="InterPro" id="IPR025054">
    <property type="entry name" value="DUF3991"/>
</dbReference>
<gene>
    <name evidence="4" type="ORF">DSM106972_094910</name>
</gene>
<feature type="domain" description="DUF3991" evidence="3">
    <location>
        <begin position="404"/>
        <end position="477"/>
    </location>
</feature>
<organism evidence="4 5">
    <name type="scientific">Dulcicalothrix desertica PCC 7102</name>
    <dbReference type="NCBI Taxonomy" id="232991"/>
    <lineage>
        <taxon>Bacteria</taxon>
        <taxon>Bacillati</taxon>
        <taxon>Cyanobacteriota</taxon>
        <taxon>Cyanophyceae</taxon>
        <taxon>Nostocales</taxon>
        <taxon>Calotrichaceae</taxon>
        <taxon>Dulcicalothrix</taxon>
    </lineage>
</organism>
<protein>
    <recommendedName>
        <fullName evidence="3">DUF3991 domain-containing protein</fullName>
    </recommendedName>
</protein>
<feature type="coiled-coil region" evidence="2">
    <location>
        <begin position="247"/>
        <end position="281"/>
    </location>
</feature>
<evidence type="ECO:0000256" key="1">
    <source>
        <dbReference type="ARBA" id="ARBA00010657"/>
    </source>
</evidence>
<dbReference type="NCBIfam" id="NF041497">
    <property type="entry name" value="MobV"/>
    <property type="match status" value="1"/>
</dbReference>
<keyword evidence="5" id="KW-1185">Reference proteome</keyword>
<evidence type="ECO:0000313" key="5">
    <source>
        <dbReference type="Proteomes" id="UP000271624"/>
    </source>
</evidence>
<dbReference type="AlphaFoldDB" id="A0A3S1BZL5"/>
<keyword evidence="2" id="KW-0175">Coiled coil</keyword>
<dbReference type="OrthoDB" id="415634at2"/>
<evidence type="ECO:0000256" key="2">
    <source>
        <dbReference type="SAM" id="Coils"/>
    </source>
</evidence>
<reference evidence="4" key="1">
    <citation type="submission" date="2018-12" db="EMBL/GenBank/DDBJ databases">
        <authorList>
            <person name="Will S."/>
            <person name="Neumann-Schaal M."/>
            <person name="Henke P."/>
        </authorList>
    </citation>
    <scope>NUCLEOTIDE SEQUENCE</scope>
    <source>
        <strain evidence="4">PCC 7102</strain>
    </source>
</reference>
<dbReference type="InterPro" id="IPR001668">
    <property type="entry name" value="Mob_Pre"/>
</dbReference>
<evidence type="ECO:0000313" key="4">
    <source>
        <dbReference type="EMBL" id="RUS93954.1"/>
    </source>
</evidence>
<dbReference type="Proteomes" id="UP000271624">
    <property type="component" value="Unassembled WGS sequence"/>
</dbReference>
<name>A0A3S1BZL5_9CYAN</name>